<dbReference type="InterPro" id="IPR002110">
    <property type="entry name" value="Ankyrin_rpt"/>
</dbReference>
<dbReference type="AlphaFoldDB" id="A0AA40FXW1"/>
<evidence type="ECO:0000313" key="5">
    <source>
        <dbReference type="Proteomes" id="UP001177670"/>
    </source>
</evidence>
<feature type="region of interest" description="Disordered" evidence="3">
    <location>
        <begin position="313"/>
        <end position="344"/>
    </location>
</feature>
<evidence type="ECO:0008006" key="6">
    <source>
        <dbReference type="Google" id="ProtNLM"/>
    </source>
</evidence>
<proteinExistence type="predicted"/>
<dbReference type="PROSITE" id="PS50088">
    <property type="entry name" value="ANK_REPEAT"/>
    <property type="match status" value="4"/>
</dbReference>
<dbReference type="SUPFAM" id="SSF48403">
    <property type="entry name" value="Ankyrin repeat"/>
    <property type="match status" value="1"/>
</dbReference>
<dbReference type="PRINTS" id="PR01415">
    <property type="entry name" value="ANKYRIN"/>
</dbReference>
<comment type="caution">
    <text evidence="4">The sequence shown here is derived from an EMBL/GenBank/DDBJ whole genome shotgun (WGS) entry which is preliminary data.</text>
</comment>
<organism evidence="4 5">
    <name type="scientific">Melipona bicolor</name>
    <dbReference type="NCBI Taxonomy" id="60889"/>
    <lineage>
        <taxon>Eukaryota</taxon>
        <taxon>Metazoa</taxon>
        <taxon>Ecdysozoa</taxon>
        <taxon>Arthropoda</taxon>
        <taxon>Hexapoda</taxon>
        <taxon>Insecta</taxon>
        <taxon>Pterygota</taxon>
        <taxon>Neoptera</taxon>
        <taxon>Endopterygota</taxon>
        <taxon>Hymenoptera</taxon>
        <taxon>Apocrita</taxon>
        <taxon>Aculeata</taxon>
        <taxon>Apoidea</taxon>
        <taxon>Anthophila</taxon>
        <taxon>Apidae</taxon>
        <taxon>Melipona</taxon>
    </lineage>
</organism>
<feature type="repeat" description="ANK" evidence="2">
    <location>
        <begin position="126"/>
        <end position="158"/>
    </location>
</feature>
<evidence type="ECO:0000256" key="1">
    <source>
        <dbReference type="ARBA" id="ARBA00022737"/>
    </source>
</evidence>
<keyword evidence="2" id="KW-0040">ANK repeat</keyword>
<feature type="compositionally biased region" description="Polar residues" evidence="3">
    <location>
        <begin position="328"/>
        <end position="340"/>
    </location>
</feature>
<name>A0AA40FXW1_9HYME</name>
<feature type="region of interest" description="Disordered" evidence="3">
    <location>
        <begin position="366"/>
        <end position="411"/>
    </location>
</feature>
<dbReference type="EMBL" id="JAHYIQ010000012">
    <property type="protein sequence ID" value="KAK1127219.1"/>
    <property type="molecule type" value="Genomic_DNA"/>
</dbReference>
<sequence>MEHSDLVAEMVHIERLTTQERLHLARHRRLQQLKVWRQREKEWMRHQTRHTSNKRHIYFSDSVMLLEAAARNDIDEVRRLLKKGVNPDSTNEDGLTALHQCCIDDNEEMMKLLIEFGANVNAEDSEKWTPLHAAATCGHLHLVKNLIAKGANLLAVNADGNMPYDICEDEKTLDCIEGEMARRGVTQELIDETRASIEVQMLRDLQNIASIGGGDLEYKDHQGATPLHIAAANGYLRVVEFLLDQHVSTDVEDNDKWQPVHAAACWGHLEVLELLVQNGADLNAKNKHDETPADICEDPEIRERIVELKTEQESKRLREAQGRRVRRSQSINTRTQSVRRTSIRDKVLTTKKDAQEEARLRLQAQQTYVSGSTTNVPQSENDANVRENTSSETDSSAPPTAVRKAPEGKDNESFLHEDVDKESGIFQIMLNTHWLWLSRILW</sequence>
<dbReference type="GO" id="GO:0017020">
    <property type="term" value="F:myosin phosphatase regulator activity"/>
    <property type="evidence" value="ECO:0007669"/>
    <property type="project" value="TreeGrafter"/>
</dbReference>
<gene>
    <name evidence="4" type="ORF">K0M31_003765</name>
</gene>
<dbReference type="PROSITE" id="PS50297">
    <property type="entry name" value="ANK_REP_REGION"/>
    <property type="match status" value="4"/>
</dbReference>
<feature type="repeat" description="ANK" evidence="2">
    <location>
        <begin position="222"/>
        <end position="254"/>
    </location>
</feature>
<dbReference type="Proteomes" id="UP001177670">
    <property type="component" value="Unassembled WGS sequence"/>
</dbReference>
<dbReference type="Pfam" id="PF12796">
    <property type="entry name" value="Ank_2"/>
    <property type="match status" value="2"/>
</dbReference>
<feature type="compositionally biased region" description="Polar residues" evidence="3">
    <location>
        <begin position="366"/>
        <end position="398"/>
    </location>
</feature>
<evidence type="ECO:0000256" key="3">
    <source>
        <dbReference type="SAM" id="MobiDB-lite"/>
    </source>
</evidence>
<dbReference type="InterPro" id="IPR036770">
    <property type="entry name" value="Ankyrin_rpt-contain_sf"/>
</dbReference>
<feature type="repeat" description="ANK" evidence="2">
    <location>
        <begin position="93"/>
        <end position="125"/>
    </location>
</feature>
<evidence type="ECO:0000313" key="4">
    <source>
        <dbReference type="EMBL" id="KAK1127219.1"/>
    </source>
</evidence>
<dbReference type="GO" id="GO:0004857">
    <property type="term" value="F:enzyme inhibitor activity"/>
    <property type="evidence" value="ECO:0007669"/>
    <property type="project" value="TreeGrafter"/>
</dbReference>
<evidence type="ECO:0000256" key="2">
    <source>
        <dbReference type="PROSITE-ProRule" id="PRU00023"/>
    </source>
</evidence>
<feature type="compositionally biased region" description="Basic and acidic residues" evidence="3">
    <location>
        <begin position="313"/>
        <end position="322"/>
    </location>
</feature>
<protein>
    <recommendedName>
        <fullName evidence="6">Protein phosphatase 1 regulatory subunit 16A</fullName>
    </recommendedName>
</protein>
<dbReference type="FunFam" id="1.25.40.20:FF:000198">
    <property type="entry name" value="Myosin binding subunit, isoform P"/>
    <property type="match status" value="1"/>
</dbReference>
<reference evidence="4" key="1">
    <citation type="submission" date="2021-10" db="EMBL/GenBank/DDBJ databases">
        <title>Melipona bicolor Genome sequencing and assembly.</title>
        <authorList>
            <person name="Araujo N.S."/>
            <person name="Arias M.C."/>
        </authorList>
    </citation>
    <scope>NUCLEOTIDE SEQUENCE</scope>
    <source>
        <strain evidence="4">USP_2M_L1-L4_2017</strain>
        <tissue evidence="4">Whole body</tissue>
    </source>
</reference>
<accession>A0AA40FXW1</accession>
<keyword evidence="5" id="KW-1185">Reference proteome</keyword>
<keyword evidence="1" id="KW-0677">Repeat</keyword>
<dbReference type="Gene3D" id="1.25.40.20">
    <property type="entry name" value="Ankyrin repeat-containing domain"/>
    <property type="match status" value="2"/>
</dbReference>
<dbReference type="PANTHER" id="PTHR24179">
    <property type="entry name" value="PROTEIN PHOSPHATASE 1 REGULATORY SUBUNIT 12"/>
    <property type="match status" value="1"/>
</dbReference>
<dbReference type="GO" id="GO:0005737">
    <property type="term" value="C:cytoplasm"/>
    <property type="evidence" value="ECO:0007669"/>
    <property type="project" value="TreeGrafter"/>
</dbReference>
<dbReference type="SMART" id="SM00248">
    <property type="entry name" value="ANK"/>
    <property type="match status" value="5"/>
</dbReference>
<dbReference type="InterPro" id="IPR051226">
    <property type="entry name" value="PP1_Regulatory_Subunit"/>
</dbReference>
<feature type="repeat" description="ANK" evidence="2">
    <location>
        <begin position="255"/>
        <end position="287"/>
    </location>
</feature>
<dbReference type="PANTHER" id="PTHR24179:SF29">
    <property type="entry name" value="LD46604P"/>
    <property type="match status" value="1"/>
</dbReference>